<proteinExistence type="predicted"/>
<evidence type="ECO:0000313" key="2">
    <source>
        <dbReference type="Proteomes" id="UP001234989"/>
    </source>
</evidence>
<gene>
    <name evidence="1" type="ORF">MTR67_034886</name>
</gene>
<accession>A0AAF0U9D5</accession>
<keyword evidence="2" id="KW-1185">Reference proteome</keyword>
<dbReference type="Proteomes" id="UP001234989">
    <property type="component" value="Chromosome 8"/>
</dbReference>
<organism evidence="1 2">
    <name type="scientific">Solanum verrucosum</name>
    <dbReference type="NCBI Taxonomy" id="315347"/>
    <lineage>
        <taxon>Eukaryota</taxon>
        <taxon>Viridiplantae</taxon>
        <taxon>Streptophyta</taxon>
        <taxon>Embryophyta</taxon>
        <taxon>Tracheophyta</taxon>
        <taxon>Spermatophyta</taxon>
        <taxon>Magnoliopsida</taxon>
        <taxon>eudicotyledons</taxon>
        <taxon>Gunneridae</taxon>
        <taxon>Pentapetalae</taxon>
        <taxon>asterids</taxon>
        <taxon>lamiids</taxon>
        <taxon>Solanales</taxon>
        <taxon>Solanaceae</taxon>
        <taxon>Solanoideae</taxon>
        <taxon>Solaneae</taxon>
        <taxon>Solanum</taxon>
    </lineage>
</organism>
<dbReference type="EMBL" id="CP133619">
    <property type="protein sequence ID" value="WMV41501.1"/>
    <property type="molecule type" value="Genomic_DNA"/>
</dbReference>
<dbReference type="CDD" id="cd09272">
    <property type="entry name" value="RNase_HI_RT_Ty1"/>
    <property type="match status" value="1"/>
</dbReference>
<sequence length="82" mass="9326">MECPTEMHLLAPKRILRYLQGTKDFGIFYMKGEKTYLVRFTDSDYAGDQDDRKSTSGYVFMLGAGPVLWSSKKQTICTLSST</sequence>
<evidence type="ECO:0000313" key="1">
    <source>
        <dbReference type="EMBL" id="WMV41501.1"/>
    </source>
</evidence>
<dbReference type="AlphaFoldDB" id="A0AAF0U9D5"/>
<dbReference type="PANTHER" id="PTHR11439:SF517">
    <property type="entry name" value="CYSTEINE-RICH RLK (RECEPTOR-LIKE PROTEIN KINASE) 8"/>
    <property type="match status" value="1"/>
</dbReference>
<dbReference type="PANTHER" id="PTHR11439">
    <property type="entry name" value="GAG-POL-RELATED RETROTRANSPOSON"/>
    <property type="match status" value="1"/>
</dbReference>
<name>A0AAF0U9D5_SOLVR</name>
<reference evidence="1" key="1">
    <citation type="submission" date="2023-08" db="EMBL/GenBank/DDBJ databases">
        <title>A de novo genome assembly of Solanum verrucosum Schlechtendal, a Mexican diploid species geographically isolated from the other diploid A-genome species in potato relatives.</title>
        <authorList>
            <person name="Hosaka K."/>
        </authorList>
    </citation>
    <scope>NUCLEOTIDE SEQUENCE</scope>
    <source>
        <tissue evidence="1">Young leaves</tissue>
    </source>
</reference>
<protein>
    <submittedName>
        <fullName evidence="1">Uncharacterized protein</fullName>
    </submittedName>
</protein>